<organism evidence="1 2">
    <name type="scientific">Halorubrum saccharovorum DSM 1137</name>
    <dbReference type="NCBI Taxonomy" id="1227484"/>
    <lineage>
        <taxon>Archaea</taxon>
        <taxon>Methanobacteriati</taxon>
        <taxon>Methanobacteriota</taxon>
        <taxon>Stenosarchaea group</taxon>
        <taxon>Halobacteria</taxon>
        <taxon>Halobacteriales</taxon>
        <taxon>Haloferacaceae</taxon>
        <taxon>Halorubrum</taxon>
    </lineage>
</organism>
<reference evidence="1 2" key="1">
    <citation type="journal article" date="2014" name="PLoS Genet.">
        <title>Phylogenetically driven sequencing of extremely halophilic archaea reveals strategies for static and dynamic osmo-response.</title>
        <authorList>
            <person name="Becker E.A."/>
            <person name="Seitzer P.M."/>
            <person name="Tritt A."/>
            <person name="Larsen D."/>
            <person name="Krusor M."/>
            <person name="Yao A.I."/>
            <person name="Wu D."/>
            <person name="Madern D."/>
            <person name="Eisen J.A."/>
            <person name="Darling A.E."/>
            <person name="Facciotti M.T."/>
        </authorList>
    </citation>
    <scope>NUCLEOTIDE SEQUENCE [LARGE SCALE GENOMIC DNA]</scope>
    <source>
        <strain evidence="1 2">DSM 1137</strain>
    </source>
</reference>
<dbReference type="AlphaFoldDB" id="M0DZV5"/>
<keyword evidence="2" id="KW-1185">Reference proteome</keyword>
<dbReference type="eggNOG" id="ENOG502N5R2">
    <property type="taxonomic scope" value="Archaea"/>
</dbReference>
<name>M0DZV5_9EURY</name>
<dbReference type="Proteomes" id="UP000011514">
    <property type="component" value="Unassembled WGS sequence"/>
</dbReference>
<evidence type="ECO:0000313" key="1">
    <source>
        <dbReference type="EMBL" id="ELZ41080.1"/>
    </source>
</evidence>
<proteinExistence type="predicted"/>
<dbReference type="EMBL" id="AOJE01000020">
    <property type="protein sequence ID" value="ELZ41080.1"/>
    <property type="molecule type" value="Genomic_DNA"/>
</dbReference>
<gene>
    <name evidence="1" type="ORF">C471_06273</name>
</gene>
<comment type="caution">
    <text evidence="1">The sequence shown here is derived from an EMBL/GenBank/DDBJ whole genome shotgun (WGS) entry which is preliminary data.</text>
</comment>
<evidence type="ECO:0000313" key="2">
    <source>
        <dbReference type="Proteomes" id="UP000011514"/>
    </source>
</evidence>
<protein>
    <submittedName>
        <fullName evidence="1">Uncharacterized protein</fullName>
    </submittedName>
</protein>
<accession>M0DZV5</accession>
<sequence>MIRSRIRSYSARRTYFLEEELDLSGLEDGLGQFHHEWNREQEDPSAVLVDVEFETEQLVVLKIYQEVGPKYPKTFSFRIDDTEDERDGVPTEPELSQINYHQLKTIRFQLEILSDETEIVFTESFNRWRRTLSHFFDTAFGVDDFYDKLQERTSDIAEKIEDEIVESVEERDESIEAARETIEAHRSEAIDRIARLDIPDERKEDLKTRIQTIEISGSEIFDDQSIETQEFRLIATLDGLFDSVDGIEEGFREMIKNADTESQSFVLTISDRPVQFSNGLWQSVGAGTLPDRDQRALEIFFDDENDE</sequence>